<dbReference type="PANTHER" id="PTHR12000">
    <property type="entry name" value="HEMOGLOBINASE FAMILY MEMBER"/>
    <property type="match status" value="1"/>
</dbReference>
<dbReference type="InterPro" id="IPR001096">
    <property type="entry name" value="Peptidase_C13"/>
</dbReference>
<organism evidence="5 6">
    <name type="scientific">Penaeus vannamei</name>
    <name type="common">Whiteleg shrimp</name>
    <name type="synonym">Litopenaeus vannamei</name>
    <dbReference type="NCBI Taxonomy" id="6689"/>
    <lineage>
        <taxon>Eukaryota</taxon>
        <taxon>Metazoa</taxon>
        <taxon>Ecdysozoa</taxon>
        <taxon>Arthropoda</taxon>
        <taxon>Crustacea</taxon>
        <taxon>Multicrustacea</taxon>
        <taxon>Malacostraca</taxon>
        <taxon>Eumalacostraca</taxon>
        <taxon>Eucarida</taxon>
        <taxon>Decapoda</taxon>
        <taxon>Dendrobranchiata</taxon>
        <taxon>Penaeoidea</taxon>
        <taxon>Penaeidae</taxon>
        <taxon>Penaeus</taxon>
    </lineage>
</organism>
<dbReference type="EMBL" id="QCYY01004515">
    <property type="protein sequence ID" value="ROT60852.1"/>
    <property type="molecule type" value="Genomic_DNA"/>
</dbReference>
<evidence type="ECO:0000256" key="3">
    <source>
        <dbReference type="SAM" id="SignalP"/>
    </source>
</evidence>
<dbReference type="Proteomes" id="UP000283509">
    <property type="component" value="Unassembled WGS sequence"/>
</dbReference>
<dbReference type="InterPro" id="IPR046427">
    <property type="entry name" value="Legumain_prodom_sf"/>
</dbReference>
<protein>
    <submittedName>
        <fullName evidence="5">Tick legumain</fullName>
    </submittedName>
</protein>
<evidence type="ECO:0000313" key="6">
    <source>
        <dbReference type="Proteomes" id="UP000283509"/>
    </source>
</evidence>
<feature type="active site" description="Nucleophile" evidence="2">
    <location>
        <position position="190"/>
    </location>
</feature>
<dbReference type="Pfam" id="PF01650">
    <property type="entry name" value="Peptidase_C13"/>
    <property type="match status" value="2"/>
</dbReference>
<evidence type="ECO:0000256" key="2">
    <source>
        <dbReference type="PIRSR" id="PIRSR019663-1"/>
    </source>
</evidence>
<dbReference type="GO" id="GO:0004197">
    <property type="term" value="F:cysteine-type endopeptidase activity"/>
    <property type="evidence" value="ECO:0007669"/>
    <property type="project" value="TreeGrafter"/>
</dbReference>
<dbReference type="Pfam" id="PF20985">
    <property type="entry name" value="Legum_prodom"/>
    <property type="match status" value="1"/>
</dbReference>
<sequence length="524" mass="57931">MGRVLELLKVSALLLAVGGDVAWARPKGELWAVLVAGSSSWMNYRHQADVCHAYQILHQHGVPDDHIIVMMEDDIAYNPENPDPGVIINRPDGPNVYEGVPRDYVGSSVTPENFLRVLSGDAEGLRGVGSGKVVRSGPNDRIFVNLVDHGGPGIFAFPRSLLKATDLADAVLAMHRDRKFGEMVLYVEACESGSMFSNLLPDDIGVHIQRHFGHRSRRVGPASRARQPITVELSRAAAAAIADWLLGARCWSGSKVPEVFLNMVCLQSNCGSTIYAVSASSPNQPSYACYMDEHLNTFLGDVFSIKWMEDTDREDIRRESLKKQFQIVRKEVTSSTVMQWGEIRLDRQHLSQFLGGKKVASGGRRRQRGNDFCLVGLLSLLSSCGVLCKHGDPSYDVPVAVLESRIRSSSNPQKTEDLKQQLEGLRQNRTFVSAVMASLVVHVTDSDLDMVDKVMHNSHGITRWSCYSAALDVFDKGCFRLAENPYALRVLQPIVNLCEHGYTAEQFARAVQAVCTHDPVRGME</sequence>
<feature type="signal peptide" evidence="3">
    <location>
        <begin position="1"/>
        <end position="24"/>
    </location>
</feature>
<gene>
    <name evidence="5" type="ORF">C7M84_021507</name>
</gene>
<dbReference type="PANTHER" id="PTHR12000:SF42">
    <property type="entry name" value="LEGUMAIN"/>
    <property type="match status" value="1"/>
</dbReference>
<dbReference type="Gene3D" id="3.40.50.1460">
    <property type="match status" value="1"/>
</dbReference>
<dbReference type="Gene3D" id="1.10.132.130">
    <property type="match status" value="1"/>
</dbReference>
<dbReference type="PIRSF" id="PIRSF019663">
    <property type="entry name" value="Legumain"/>
    <property type="match status" value="1"/>
</dbReference>
<evidence type="ECO:0000259" key="4">
    <source>
        <dbReference type="Pfam" id="PF20985"/>
    </source>
</evidence>
<dbReference type="STRING" id="6689.A0A423S9E4"/>
<dbReference type="AlphaFoldDB" id="A0A423S9E4"/>
<dbReference type="GO" id="GO:0051603">
    <property type="term" value="P:proteolysis involved in protein catabolic process"/>
    <property type="evidence" value="ECO:0007669"/>
    <property type="project" value="TreeGrafter"/>
</dbReference>
<keyword evidence="3" id="KW-0732">Signal</keyword>
<keyword evidence="6" id="KW-1185">Reference proteome</keyword>
<dbReference type="OrthoDB" id="10484488at2759"/>
<reference evidence="5 6" key="1">
    <citation type="submission" date="2018-04" db="EMBL/GenBank/DDBJ databases">
        <authorList>
            <person name="Zhang X."/>
            <person name="Yuan J."/>
            <person name="Li F."/>
            <person name="Xiang J."/>
        </authorList>
    </citation>
    <scope>NUCLEOTIDE SEQUENCE [LARGE SCALE GENOMIC DNA]</scope>
    <source>
        <tissue evidence="5">Muscle</tissue>
    </source>
</reference>
<reference evidence="5 6" key="2">
    <citation type="submission" date="2019-01" db="EMBL/GenBank/DDBJ databases">
        <title>The decoding of complex shrimp genome reveals the adaptation for benthos swimmer, frequently molting mechanism and breeding impact on genome.</title>
        <authorList>
            <person name="Sun Y."/>
            <person name="Gao Y."/>
            <person name="Yu Y."/>
        </authorList>
    </citation>
    <scope>NUCLEOTIDE SEQUENCE [LARGE SCALE GENOMIC DNA]</scope>
    <source>
        <tissue evidence="5">Muscle</tissue>
    </source>
</reference>
<dbReference type="GO" id="GO:0005773">
    <property type="term" value="C:vacuole"/>
    <property type="evidence" value="ECO:0007669"/>
    <property type="project" value="GOC"/>
</dbReference>
<dbReference type="CDD" id="cd21115">
    <property type="entry name" value="legumain_C"/>
    <property type="match status" value="1"/>
</dbReference>
<dbReference type="PRINTS" id="PR00776">
    <property type="entry name" value="HEMOGLOBNASE"/>
</dbReference>
<dbReference type="GO" id="GO:0006624">
    <property type="term" value="P:vacuolar protein processing"/>
    <property type="evidence" value="ECO:0007669"/>
    <property type="project" value="TreeGrafter"/>
</dbReference>
<feature type="domain" description="Legumain prodomain" evidence="4">
    <location>
        <begin position="423"/>
        <end position="515"/>
    </location>
</feature>
<proteinExistence type="inferred from homology"/>
<evidence type="ECO:0000313" key="5">
    <source>
        <dbReference type="EMBL" id="ROT60852.1"/>
    </source>
</evidence>
<comment type="similarity">
    <text evidence="1">Belongs to the peptidase C13 family.</text>
</comment>
<feature type="active site" evidence="2">
    <location>
        <position position="149"/>
    </location>
</feature>
<feature type="chain" id="PRO_5018985405" evidence="3">
    <location>
        <begin position="25"/>
        <end position="524"/>
    </location>
</feature>
<accession>A0A423S9E4</accession>
<evidence type="ECO:0000256" key="1">
    <source>
        <dbReference type="ARBA" id="ARBA00009941"/>
    </source>
</evidence>
<comment type="caution">
    <text evidence="5">The sequence shown here is derived from an EMBL/GenBank/DDBJ whole genome shotgun (WGS) entry which is preliminary data.</text>
</comment>
<name>A0A423S9E4_PENVA</name>
<dbReference type="InterPro" id="IPR048501">
    <property type="entry name" value="Legum_prodom"/>
</dbReference>